<dbReference type="Gene3D" id="1.10.510.10">
    <property type="entry name" value="Transferase(Phosphotransferase) domain 1"/>
    <property type="match status" value="2"/>
</dbReference>
<dbReference type="RefSeq" id="XP_038975769.1">
    <property type="nucleotide sequence ID" value="XM_039119841.1"/>
</dbReference>
<sequence>MAPEMIKHKHYVPKVDVYSFGLVLWEMLTGRIPYEDMTPIQAAFAVVDKVAGSDIDSSIIDCCYDRAVELFRDEDELVRSAAVRLVSKCGQMFAASKERTANTERMDVIFVQPSYCLHVFNGHNSQVLVGSFLPNTFKEHKRKAIQEPTYSPIPTSTGVLTTARPLSQANPDDECEAGHLTARSDVYSFGVVLLELLIGRRSVDKTRPSKQQSLVDWARPKLNDNIVEMMMPKLDTYCRLCT</sequence>
<dbReference type="GO" id="GO:0004672">
    <property type="term" value="F:protein kinase activity"/>
    <property type="evidence" value="ECO:0007669"/>
    <property type="project" value="InterPro"/>
</dbReference>
<evidence type="ECO:0000259" key="3">
    <source>
        <dbReference type="PROSITE" id="PS50011"/>
    </source>
</evidence>
<keyword evidence="1" id="KW-0547">Nucleotide-binding</keyword>
<dbReference type="OrthoDB" id="745552at2759"/>
<dbReference type="Pfam" id="PF07714">
    <property type="entry name" value="PK_Tyr_Ser-Thr"/>
    <property type="match status" value="1"/>
</dbReference>
<feature type="domain" description="Protein kinase" evidence="3">
    <location>
        <begin position="1"/>
        <end position="111"/>
    </location>
</feature>
<organism evidence="4 6">
    <name type="scientific">Phoenix dactylifera</name>
    <name type="common">Date palm</name>
    <dbReference type="NCBI Taxonomy" id="42345"/>
    <lineage>
        <taxon>Eukaryota</taxon>
        <taxon>Viridiplantae</taxon>
        <taxon>Streptophyta</taxon>
        <taxon>Embryophyta</taxon>
        <taxon>Tracheophyta</taxon>
        <taxon>Spermatophyta</taxon>
        <taxon>Magnoliopsida</taxon>
        <taxon>Liliopsida</taxon>
        <taxon>Arecaceae</taxon>
        <taxon>Coryphoideae</taxon>
        <taxon>Phoeniceae</taxon>
        <taxon>Phoenix</taxon>
    </lineage>
</organism>
<dbReference type="PANTHER" id="PTHR47989:SF47">
    <property type="entry name" value="SERINE_THREONINE-PROTEIN KINASE PBL28-RELATED"/>
    <property type="match status" value="1"/>
</dbReference>
<proteinExistence type="predicted"/>
<dbReference type="InterPro" id="IPR000719">
    <property type="entry name" value="Prot_kinase_dom"/>
</dbReference>
<dbReference type="SUPFAM" id="SSF56112">
    <property type="entry name" value="Protein kinase-like (PK-like)"/>
    <property type="match status" value="2"/>
</dbReference>
<accession>A0A8B8ZNF3</accession>
<dbReference type="InterPro" id="IPR011009">
    <property type="entry name" value="Kinase-like_dom_sf"/>
</dbReference>
<keyword evidence="4" id="KW-1185">Reference proteome</keyword>
<dbReference type="GeneID" id="120106795"/>
<dbReference type="Proteomes" id="UP000228380">
    <property type="component" value="Unplaced"/>
</dbReference>
<reference evidence="5 6" key="1">
    <citation type="submission" date="2025-04" db="UniProtKB">
        <authorList>
            <consortium name="RefSeq"/>
        </authorList>
    </citation>
    <scope>IDENTIFICATION</scope>
    <source>
        <tissue evidence="5 6">Young leaves</tissue>
    </source>
</reference>
<evidence type="ECO:0000313" key="5">
    <source>
        <dbReference type="RefSeq" id="XP_038975769.1"/>
    </source>
</evidence>
<gene>
    <name evidence="5 6" type="primary">LOC120106795</name>
</gene>
<dbReference type="GO" id="GO:0005524">
    <property type="term" value="F:ATP binding"/>
    <property type="evidence" value="ECO:0007669"/>
    <property type="project" value="UniProtKB-KW"/>
</dbReference>
<protein>
    <submittedName>
        <fullName evidence="5 6">Platelet-derived growth factor receptor beta-like</fullName>
    </submittedName>
</protein>
<dbReference type="RefSeq" id="XP_038975770.1">
    <property type="nucleotide sequence ID" value="XM_039119842.1"/>
</dbReference>
<dbReference type="AlphaFoldDB" id="A0A8B8ZNF3"/>
<evidence type="ECO:0000313" key="6">
    <source>
        <dbReference type="RefSeq" id="XP_038975770.1"/>
    </source>
</evidence>
<dbReference type="PANTHER" id="PTHR47989">
    <property type="entry name" value="OS01G0750732 PROTEIN"/>
    <property type="match status" value="1"/>
</dbReference>
<keyword evidence="2" id="KW-0067">ATP-binding</keyword>
<evidence type="ECO:0000313" key="4">
    <source>
        <dbReference type="Proteomes" id="UP000228380"/>
    </source>
</evidence>
<name>A0A8B8ZNF3_PHODC</name>
<dbReference type="KEGG" id="pda:120106795"/>
<dbReference type="PROSITE" id="PS50011">
    <property type="entry name" value="PROTEIN_KINASE_DOM"/>
    <property type="match status" value="1"/>
</dbReference>
<evidence type="ECO:0000256" key="2">
    <source>
        <dbReference type="ARBA" id="ARBA00022840"/>
    </source>
</evidence>
<evidence type="ECO:0000256" key="1">
    <source>
        <dbReference type="ARBA" id="ARBA00022741"/>
    </source>
</evidence>
<dbReference type="InterPro" id="IPR001245">
    <property type="entry name" value="Ser-Thr/Tyr_kinase_cat_dom"/>
</dbReference>